<feature type="compositionally biased region" description="Low complexity" evidence="4">
    <location>
        <begin position="218"/>
        <end position="232"/>
    </location>
</feature>
<feature type="compositionally biased region" description="Basic and acidic residues" evidence="4">
    <location>
        <begin position="104"/>
        <end position="212"/>
    </location>
</feature>
<keyword evidence="7" id="KW-1185">Reference proteome</keyword>
<evidence type="ECO:0000313" key="7">
    <source>
        <dbReference type="Proteomes" id="UP000291404"/>
    </source>
</evidence>
<protein>
    <recommendedName>
        <fullName evidence="1">DNA-directed RNA polymerase</fullName>
        <ecNumber evidence="1">2.7.7.6</ecNumber>
    </recommendedName>
</protein>
<accession>A0A4Q9KZ51</accession>
<dbReference type="GO" id="GO:0000428">
    <property type="term" value="C:DNA-directed RNA polymerase complex"/>
    <property type="evidence" value="ECO:0007669"/>
    <property type="project" value="UniProtKB-KW"/>
</dbReference>
<feature type="domain" description="RNA polymerase Rpb1" evidence="5">
    <location>
        <begin position="49"/>
        <end position="776"/>
    </location>
</feature>
<dbReference type="GO" id="GO:0003677">
    <property type="term" value="F:DNA binding"/>
    <property type="evidence" value="ECO:0007669"/>
    <property type="project" value="InterPro"/>
</dbReference>
<dbReference type="InterPro" id="IPR015700">
    <property type="entry name" value="RPC1"/>
</dbReference>
<feature type="region of interest" description="Disordered" evidence="4">
    <location>
        <begin position="613"/>
        <end position="639"/>
    </location>
</feature>
<dbReference type="GO" id="GO:0003899">
    <property type="term" value="F:DNA-directed RNA polymerase activity"/>
    <property type="evidence" value="ECO:0007669"/>
    <property type="project" value="UniProtKB-EC"/>
</dbReference>
<proteinExistence type="predicted"/>
<dbReference type="EMBL" id="PITI01001679">
    <property type="protein sequence ID" value="TBU00308.1"/>
    <property type="molecule type" value="Genomic_DNA"/>
</dbReference>
<dbReference type="EC" id="2.7.7.6" evidence="1"/>
<dbReference type="SUPFAM" id="SSF64484">
    <property type="entry name" value="beta and beta-prime subunits of DNA dependent RNA-polymerase"/>
    <property type="match status" value="1"/>
</dbReference>
<evidence type="ECO:0000313" key="6">
    <source>
        <dbReference type="EMBL" id="TBU00308.1"/>
    </source>
</evidence>
<dbReference type="PANTHER" id="PTHR48446:SF1">
    <property type="entry name" value="DNA-DIRECTED RNA POLYMERASE SUBUNIT BETA' N-TERMINAL SECTION"/>
    <property type="match status" value="1"/>
</dbReference>
<evidence type="ECO:0000256" key="2">
    <source>
        <dbReference type="ARBA" id="ARBA00022723"/>
    </source>
</evidence>
<evidence type="ECO:0000259" key="5">
    <source>
        <dbReference type="Pfam" id="PF04998"/>
    </source>
</evidence>
<evidence type="ECO:0000256" key="4">
    <source>
        <dbReference type="SAM" id="MobiDB-lite"/>
    </source>
</evidence>
<keyword evidence="6" id="KW-0804">Transcription</keyword>
<keyword evidence="3" id="KW-0862">Zinc</keyword>
<name>A0A4Q9KZ51_9MICR</name>
<dbReference type="VEuPathDB" id="MicrosporidiaDB:CWI36_1679p0010"/>
<dbReference type="VEuPathDB" id="MicrosporidiaDB:CWI39_3342p0010"/>
<feature type="region of interest" description="Disordered" evidence="4">
    <location>
        <begin position="324"/>
        <end position="485"/>
    </location>
</feature>
<evidence type="ECO:0000256" key="1">
    <source>
        <dbReference type="ARBA" id="ARBA00012418"/>
    </source>
</evidence>
<gene>
    <name evidence="6" type="ORF">CWI36_1679p0010</name>
</gene>
<dbReference type="Gene3D" id="1.10.150.390">
    <property type="match status" value="1"/>
</dbReference>
<dbReference type="VEuPathDB" id="MicrosporidiaDB:CWI39_1812p0020"/>
<feature type="non-terminal residue" evidence="6">
    <location>
        <position position="1"/>
    </location>
</feature>
<feature type="compositionally biased region" description="Basic and acidic residues" evidence="4">
    <location>
        <begin position="437"/>
        <end position="448"/>
    </location>
</feature>
<reference evidence="6 7" key="1">
    <citation type="submission" date="2017-12" db="EMBL/GenBank/DDBJ databases">
        <authorList>
            <person name="Pombert J.-F."/>
            <person name="Haag K.L."/>
            <person name="Ebert D."/>
        </authorList>
    </citation>
    <scope>NUCLEOTIDE SEQUENCE [LARGE SCALE GENOMIC DNA]</scope>
    <source>
        <strain evidence="6">BE-OM-2</strain>
    </source>
</reference>
<dbReference type="GO" id="GO:0046872">
    <property type="term" value="F:metal ion binding"/>
    <property type="evidence" value="ECO:0007669"/>
    <property type="project" value="UniProtKB-KW"/>
</dbReference>
<dbReference type="AlphaFoldDB" id="A0A4Q9KZ51"/>
<dbReference type="VEuPathDB" id="MicrosporidiaDB:CWI39_3659p0010"/>
<feature type="compositionally biased region" description="Basic and acidic residues" evidence="4">
    <location>
        <begin position="457"/>
        <end position="467"/>
    </location>
</feature>
<dbReference type="Pfam" id="PF04998">
    <property type="entry name" value="RNA_pol_Rpb1_5"/>
    <property type="match status" value="1"/>
</dbReference>
<keyword evidence="2" id="KW-0479">Metal-binding</keyword>
<dbReference type="PANTHER" id="PTHR48446">
    <property type="entry name" value="DNA-DIRECTED RNA POLYMERASE SUBUNIT BETA' N-TERMINAL SECTION"/>
    <property type="match status" value="1"/>
</dbReference>
<feature type="compositionally biased region" description="Low complexity" evidence="4">
    <location>
        <begin position="468"/>
        <end position="485"/>
    </location>
</feature>
<dbReference type="Proteomes" id="UP000291404">
    <property type="component" value="Unassembled WGS sequence"/>
</dbReference>
<comment type="caution">
    <text evidence="6">The sequence shown here is derived from an EMBL/GenBank/DDBJ whole genome shotgun (WGS) entry which is preliminary data.</text>
</comment>
<dbReference type="InterPro" id="IPR007081">
    <property type="entry name" value="RNA_pol_Rpb1_5"/>
</dbReference>
<feature type="region of interest" description="Disordered" evidence="4">
    <location>
        <begin position="85"/>
        <end position="232"/>
    </location>
</feature>
<sequence>GVLESSVLESNGLYDNRLESNRLYDIRLYSNNNNIHNTNTNTNNIHNTNIITNTTILSKINTFLKGKEGDTIFIKGKHIKLVESNSDSKGNRLDRGSKGSKGRGRGDKGNDYKGDSKGNRLDRGSKDRGDSDKGNDYKGDSKGNRLDRGSKDRGDSDKGNDYKGDSKGNRLDRGSKGRGDSDKGNDYKGDSKGNRLDRGSKGRGDKGNDYKGDSNGYINTNNTTNTTNTNNNNTITTTFAALFTSRVLNRYYDCIIQPGTAVGALAGQSIGEPGTQMTLKTFHFAGVASMNITLGVPRLKEIINATVNISTPIINTRIKGVVESKGGVSKQEGGEEGKNMLEGVSYKSGKQEGKDMLEGVSNKSSMVEGVSNRGSMVEGVSYKSGKQEGKDMLEGVSNKSSKQEGKDMLEGVSNRGSMLEGVSNKSSMVEGVSYKSGKQEGDNDKDSNIKGVSNKSSKQEGDNDKSYTLHPVNNTNTTHHLVNTNHNNKPELLARCVKGRLERVCLKDVCTYIKEIYGKYEISIEIGVNLNTIKLLCLDIDMVSIKNRICEELKVGKEYVYIKGGVIVMSIRRGISRRYNSVKVGGGVNDSSGNYGGVNYSTNKQQGVNYTTNKQQGLSNSTTNYHPVSSTPYKQHPLTNTPYNNNISDYYFMKDIKRSVRNVVICGLKSVQRVVLHKGENINYTLLVEGNGLLGVLGSIGVDSTKTSSNNIMEIQSVLGIEGARQSIINEVEYTMSKHGMKIDCRHVMLLADTMTYRGEVLGITRFGISKMKCSTLMLASFEQTGDHLFEAALYGNVDSVLGVSESIIMGRGISVGTGATELYYEDRGSDREGATELYYEDRGSDREVMGIGTGATELYYEDRGSDREGMGNSTMRIDVSSWVSIGRGSEYYY</sequence>
<dbReference type="STRING" id="148818.A0A4Q9KZ51"/>
<organism evidence="6 7">
    <name type="scientific">Hamiltosporidium magnivora</name>
    <dbReference type="NCBI Taxonomy" id="148818"/>
    <lineage>
        <taxon>Eukaryota</taxon>
        <taxon>Fungi</taxon>
        <taxon>Fungi incertae sedis</taxon>
        <taxon>Microsporidia</taxon>
        <taxon>Dubosqiidae</taxon>
        <taxon>Hamiltosporidium</taxon>
    </lineage>
</organism>
<keyword evidence="6" id="KW-0240">DNA-directed RNA polymerase</keyword>
<evidence type="ECO:0000256" key="3">
    <source>
        <dbReference type="ARBA" id="ARBA00022833"/>
    </source>
</evidence>
<dbReference type="GO" id="GO:0006351">
    <property type="term" value="P:DNA-templated transcription"/>
    <property type="evidence" value="ECO:0007669"/>
    <property type="project" value="InterPro"/>
</dbReference>